<dbReference type="NCBIfam" id="NF005807">
    <property type="entry name" value="PRK07667.1"/>
    <property type="match status" value="1"/>
</dbReference>
<dbReference type="GO" id="GO:0016301">
    <property type="term" value="F:kinase activity"/>
    <property type="evidence" value="ECO:0007669"/>
    <property type="project" value="UniProtKB-KW"/>
</dbReference>
<keyword evidence="3" id="KW-1185">Reference proteome</keyword>
<dbReference type="Gene3D" id="3.40.50.300">
    <property type="entry name" value="P-loop containing nucleotide triphosphate hydrolases"/>
    <property type="match status" value="1"/>
</dbReference>
<dbReference type="EMBL" id="JBEGDG010000027">
    <property type="protein sequence ID" value="MEQ6357498.1"/>
    <property type="molecule type" value="Genomic_DNA"/>
</dbReference>
<dbReference type="Pfam" id="PF00485">
    <property type="entry name" value="PRK"/>
    <property type="match status" value="1"/>
</dbReference>
<organism evidence="2 3">
    <name type="scientific">Lysinibacillus zambalensis</name>
    <dbReference type="NCBI Taxonomy" id="3160866"/>
    <lineage>
        <taxon>Bacteria</taxon>
        <taxon>Bacillati</taxon>
        <taxon>Bacillota</taxon>
        <taxon>Bacilli</taxon>
        <taxon>Bacillales</taxon>
        <taxon>Bacillaceae</taxon>
        <taxon>Lysinibacillus</taxon>
    </lineage>
</organism>
<gene>
    <name evidence="2" type="ORF">ABNX05_23115</name>
</gene>
<dbReference type="RefSeq" id="WP_349661832.1">
    <property type="nucleotide sequence ID" value="NZ_JBEGDG010000027.1"/>
</dbReference>
<dbReference type="PANTHER" id="PTHR10285">
    <property type="entry name" value="URIDINE KINASE"/>
    <property type="match status" value="1"/>
</dbReference>
<proteinExistence type="predicted"/>
<name>A0ABV1N1Z5_9BACI</name>
<reference evidence="2 3" key="1">
    <citation type="submission" date="2024-06" db="EMBL/GenBank/DDBJ databases">
        <title>Lysinibacillus zambalefons sp. nov., a Novel Firmicute Isolated from the Poon Bato Zambales Hyperalkaline Spring.</title>
        <authorList>
            <person name="Aja J.A."/>
            <person name="Lazaro J.E.H."/>
            <person name="Llorin L.D."/>
            <person name="Lim K.R."/>
            <person name="Teodosio J."/>
            <person name="Dalisay D.S."/>
        </authorList>
    </citation>
    <scope>NUCLEOTIDE SEQUENCE [LARGE SCALE GENOMIC DNA]</scope>
    <source>
        <strain evidence="2 3">M3</strain>
    </source>
</reference>
<sequence>MDIHELKCDIIKRFRDRSIKERPFIVAIDGLGGAGKSTVASKLAEELQLICAVEVIHIDNYIVESSKRYDTGHAEWYEYYYLQWDVELIRNSMLLPLHKNKLQFQLPFYNQSSDTVNDRKIKLKTNSILMIEGVFLLRHEWKNFYDYRLFLDIPRTVREERVLQRDTYLGDFQERLNKYQRRYWSAEEYYLEKENPLAAADKICDSLK</sequence>
<evidence type="ECO:0000313" key="3">
    <source>
        <dbReference type="Proteomes" id="UP001478862"/>
    </source>
</evidence>
<dbReference type="SUPFAM" id="SSF52540">
    <property type="entry name" value="P-loop containing nucleoside triphosphate hydrolases"/>
    <property type="match status" value="1"/>
</dbReference>
<dbReference type="InterPro" id="IPR027417">
    <property type="entry name" value="P-loop_NTPase"/>
</dbReference>
<accession>A0ABV1N1Z5</accession>
<keyword evidence="2" id="KW-0808">Transferase</keyword>
<dbReference type="InterPro" id="IPR006083">
    <property type="entry name" value="PRK/URK"/>
</dbReference>
<comment type="caution">
    <text evidence="2">The sequence shown here is derived from an EMBL/GenBank/DDBJ whole genome shotgun (WGS) entry which is preliminary data.</text>
</comment>
<keyword evidence="2" id="KW-0418">Kinase</keyword>
<dbReference type="Proteomes" id="UP001478862">
    <property type="component" value="Unassembled WGS sequence"/>
</dbReference>
<evidence type="ECO:0000259" key="1">
    <source>
        <dbReference type="Pfam" id="PF00485"/>
    </source>
</evidence>
<protein>
    <submittedName>
        <fullName evidence="2">Kinase</fullName>
    </submittedName>
</protein>
<evidence type="ECO:0000313" key="2">
    <source>
        <dbReference type="EMBL" id="MEQ6357498.1"/>
    </source>
</evidence>
<feature type="domain" description="Phosphoribulokinase/uridine kinase" evidence="1">
    <location>
        <begin position="25"/>
        <end position="167"/>
    </location>
</feature>